<feature type="transmembrane region" description="Helical" evidence="1">
    <location>
        <begin position="32"/>
        <end position="53"/>
    </location>
</feature>
<protein>
    <submittedName>
        <fullName evidence="2">Uncharacterized protein</fullName>
    </submittedName>
</protein>
<evidence type="ECO:0000256" key="1">
    <source>
        <dbReference type="SAM" id="Phobius"/>
    </source>
</evidence>
<name>A0A6C0EPH5_9ZZZZ</name>
<dbReference type="AlphaFoldDB" id="A0A6C0EPH5"/>
<accession>A0A6C0EPH5</accession>
<proteinExistence type="predicted"/>
<keyword evidence="1" id="KW-1133">Transmembrane helix</keyword>
<sequence>MLLLKFLVSALVFVAFVPGVLVTLPPGGSRYIVLAVHGALFAVLHHYILSAVFRGLRAL</sequence>
<keyword evidence="1" id="KW-0472">Membrane</keyword>
<keyword evidence="1" id="KW-0812">Transmembrane</keyword>
<reference evidence="2" key="1">
    <citation type="journal article" date="2020" name="Nature">
        <title>Giant virus diversity and host interactions through global metagenomics.</title>
        <authorList>
            <person name="Schulz F."/>
            <person name="Roux S."/>
            <person name="Paez-Espino D."/>
            <person name="Jungbluth S."/>
            <person name="Walsh D.A."/>
            <person name="Denef V.J."/>
            <person name="McMahon K.D."/>
            <person name="Konstantinidis K.T."/>
            <person name="Eloe-Fadrosh E.A."/>
            <person name="Kyrpides N.C."/>
            <person name="Woyke T."/>
        </authorList>
    </citation>
    <scope>NUCLEOTIDE SEQUENCE</scope>
    <source>
        <strain evidence="2">GVMAG-M-3300009151-50</strain>
    </source>
</reference>
<organism evidence="2">
    <name type="scientific">viral metagenome</name>
    <dbReference type="NCBI Taxonomy" id="1070528"/>
    <lineage>
        <taxon>unclassified sequences</taxon>
        <taxon>metagenomes</taxon>
        <taxon>organismal metagenomes</taxon>
    </lineage>
</organism>
<dbReference type="EMBL" id="MN738913">
    <property type="protein sequence ID" value="QHT30917.1"/>
    <property type="molecule type" value="Genomic_DNA"/>
</dbReference>
<evidence type="ECO:0000313" key="2">
    <source>
        <dbReference type="EMBL" id="QHT30917.1"/>
    </source>
</evidence>